<proteinExistence type="predicted"/>
<reference evidence="1 2" key="2">
    <citation type="submission" date="2016-03" db="EMBL/GenBank/DDBJ databases">
        <title>New uncultured bacterium of the family Gallionellaceae from acid mine drainage: description and reconstruction of genome based on metagenomic analysis of microbial community.</title>
        <authorList>
            <person name="Kadnikov V."/>
            <person name="Ivasenko D."/>
            <person name="Beletsky A."/>
            <person name="Mardanov A."/>
            <person name="Danilova E."/>
            <person name="Pimenov N."/>
            <person name="Karnachuk O."/>
            <person name="Ravin N."/>
        </authorList>
    </citation>
    <scope>NUCLEOTIDE SEQUENCE [LARGE SCALE GENOMIC DNA]</scope>
    <source>
        <strain evidence="1">ShG14-8</strain>
    </source>
</reference>
<evidence type="ECO:0000313" key="1">
    <source>
        <dbReference type="EMBL" id="KXS30548.1"/>
    </source>
</evidence>
<reference evidence="1 2" key="1">
    <citation type="submission" date="2016-02" db="EMBL/GenBank/DDBJ databases">
        <authorList>
            <person name="Wen L."/>
            <person name="He K."/>
            <person name="Yang H."/>
        </authorList>
    </citation>
    <scope>NUCLEOTIDE SEQUENCE [LARGE SCALE GENOMIC DNA]</scope>
    <source>
        <strain evidence="1">ShG14-8</strain>
    </source>
</reference>
<comment type="caution">
    <text evidence="1">The sequence shown here is derived from an EMBL/GenBank/DDBJ whole genome shotgun (WGS) entry which is preliminary data.</text>
</comment>
<evidence type="ECO:0000313" key="2">
    <source>
        <dbReference type="Proteomes" id="UP000070578"/>
    </source>
</evidence>
<sequence>MGAQAMTTDEKTKQLSFAQAEYGSKKKLTRRDIFLAKMKSVVPWARLIAVIEPYYPIAASEVVHRLDWNECYACTLCSSGMDWQMKR</sequence>
<name>A0A139BNN9_9PROT</name>
<dbReference type="EMBL" id="LSLI01000207">
    <property type="protein sequence ID" value="KXS30548.1"/>
    <property type="molecule type" value="Genomic_DNA"/>
</dbReference>
<dbReference type="Proteomes" id="UP000070578">
    <property type="component" value="Unassembled WGS sequence"/>
</dbReference>
<protein>
    <submittedName>
        <fullName evidence="1">Putative transposase protein</fullName>
    </submittedName>
</protein>
<gene>
    <name evidence="1" type="ORF">AWT59_3328</name>
</gene>
<organism evidence="1 2">
    <name type="scientific">Candidatus Gallionella acididurans</name>
    <dbReference type="NCBI Taxonomy" id="1796491"/>
    <lineage>
        <taxon>Bacteria</taxon>
        <taxon>Pseudomonadati</taxon>
        <taxon>Pseudomonadota</taxon>
        <taxon>Betaproteobacteria</taxon>
        <taxon>Nitrosomonadales</taxon>
        <taxon>Gallionellaceae</taxon>
        <taxon>Gallionella</taxon>
    </lineage>
</organism>
<dbReference type="AlphaFoldDB" id="A0A139BNN9"/>
<accession>A0A139BNN9</accession>